<dbReference type="Proteomes" id="UP000316714">
    <property type="component" value="Unassembled WGS sequence"/>
</dbReference>
<keyword evidence="3" id="KW-1185">Reference proteome</keyword>
<evidence type="ECO:0008006" key="4">
    <source>
        <dbReference type="Google" id="ProtNLM"/>
    </source>
</evidence>
<gene>
    <name evidence="2" type="ORF">KOR34_43290</name>
</gene>
<proteinExistence type="predicted"/>
<accession>A0A5C5UX46</accession>
<evidence type="ECO:0000313" key="2">
    <source>
        <dbReference type="EMBL" id="TWT30956.1"/>
    </source>
</evidence>
<sequence precursor="true">MIGLPLPLRRLVVAYSSLAPLLLAAPAAAAPPCKVKVVDKENGWPVPLVELTTTSQVSLVTDNAGVVAFDLPEFLGRETWLRVRSHGYEVPEDGFGYRGVRVTPTAGGEVTIEVERKQIAKRLGRLTGGGLFAESQKLGEHLGWEESGVVGSDTVQTALYNGKLFWIWGDTSLPRYPLGIFHTPGAVTARRPLGSYEPPVALRYDYFRNAEGRVHGIVEMPGDGPTWTSGFVSLPDAEGREHLVGTYAKIEGMLDAYEFGLVEWDAEAERFEHVETFWKRSQEQPKPPRPYPDGHPVFWEDGSGQRWVYFNGPPNFRCPATYEAWRDRSKWERVDNPRRFGTTDGGSIDAATAALAWSEYRRKWVMIVQQRFGKPSALGEVWYLEGDTPQGPWGPAVKVATHQNYTFYNIQVDHWLTEPDEPVLLFEGTYTHTFTDNQRQTPRWDYNQVLYRLDLDDPALRPAQRD</sequence>
<evidence type="ECO:0000313" key="3">
    <source>
        <dbReference type="Proteomes" id="UP000316714"/>
    </source>
</evidence>
<comment type="caution">
    <text evidence="2">The sequence shown here is derived from an EMBL/GenBank/DDBJ whole genome shotgun (WGS) entry which is preliminary data.</text>
</comment>
<name>A0A5C5UX46_9BACT</name>
<protein>
    <recommendedName>
        <fullName evidence="4">Carboxypeptidase regulatory-like domain-containing protein</fullName>
    </recommendedName>
</protein>
<organism evidence="2 3">
    <name type="scientific">Posidoniimonas corsicana</name>
    <dbReference type="NCBI Taxonomy" id="1938618"/>
    <lineage>
        <taxon>Bacteria</taxon>
        <taxon>Pseudomonadati</taxon>
        <taxon>Planctomycetota</taxon>
        <taxon>Planctomycetia</taxon>
        <taxon>Pirellulales</taxon>
        <taxon>Lacipirellulaceae</taxon>
        <taxon>Posidoniimonas</taxon>
    </lineage>
</organism>
<feature type="chain" id="PRO_5022855602" description="Carboxypeptidase regulatory-like domain-containing protein" evidence="1">
    <location>
        <begin position="30"/>
        <end position="466"/>
    </location>
</feature>
<keyword evidence="1" id="KW-0732">Signal</keyword>
<dbReference type="EMBL" id="SIHJ01000004">
    <property type="protein sequence ID" value="TWT30956.1"/>
    <property type="molecule type" value="Genomic_DNA"/>
</dbReference>
<reference evidence="2 3" key="1">
    <citation type="submission" date="2019-02" db="EMBL/GenBank/DDBJ databases">
        <title>Deep-cultivation of Planctomycetes and their phenomic and genomic characterization uncovers novel biology.</title>
        <authorList>
            <person name="Wiegand S."/>
            <person name="Jogler M."/>
            <person name="Boedeker C."/>
            <person name="Pinto D."/>
            <person name="Vollmers J."/>
            <person name="Rivas-Marin E."/>
            <person name="Kohn T."/>
            <person name="Peeters S.H."/>
            <person name="Heuer A."/>
            <person name="Rast P."/>
            <person name="Oberbeckmann S."/>
            <person name="Bunk B."/>
            <person name="Jeske O."/>
            <person name="Meyerdierks A."/>
            <person name="Storesund J.E."/>
            <person name="Kallscheuer N."/>
            <person name="Luecker S."/>
            <person name="Lage O.M."/>
            <person name="Pohl T."/>
            <person name="Merkel B.J."/>
            <person name="Hornburger P."/>
            <person name="Mueller R.-W."/>
            <person name="Bruemmer F."/>
            <person name="Labrenz M."/>
            <person name="Spormann A.M."/>
            <person name="Op Den Camp H."/>
            <person name="Overmann J."/>
            <person name="Amann R."/>
            <person name="Jetten M.S.M."/>
            <person name="Mascher T."/>
            <person name="Medema M.H."/>
            <person name="Devos D.P."/>
            <person name="Kaster A.-K."/>
            <person name="Ovreas L."/>
            <person name="Rohde M."/>
            <person name="Galperin M.Y."/>
            <person name="Jogler C."/>
        </authorList>
    </citation>
    <scope>NUCLEOTIDE SEQUENCE [LARGE SCALE GENOMIC DNA]</scope>
    <source>
        <strain evidence="2 3">KOR34</strain>
    </source>
</reference>
<dbReference type="AlphaFoldDB" id="A0A5C5UX46"/>
<feature type="signal peptide" evidence="1">
    <location>
        <begin position="1"/>
        <end position="29"/>
    </location>
</feature>
<evidence type="ECO:0000256" key="1">
    <source>
        <dbReference type="SAM" id="SignalP"/>
    </source>
</evidence>